<dbReference type="Gene3D" id="3.30.450.20">
    <property type="entry name" value="PAS domain"/>
    <property type="match status" value="1"/>
</dbReference>
<dbReference type="Pfam" id="PF25601">
    <property type="entry name" value="AAA_lid_14"/>
    <property type="match status" value="1"/>
</dbReference>
<accession>A0AAU8HQQ0</accession>
<dbReference type="InterPro" id="IPR035965">
    <property type="entry name" value="PAS-like_dom_sf"/>
</dbReference>
<dbReference type="InterPro" id="IPR002078">
    <property type="entry name" value="Sigma_54_int"/>
</dbReference>
<keyword evidence="2" id="KW-0067">ATP-binding</keyword>
<dbReference type="InterPro" id="IPR036390">
    <property type="entry name" value="WH_DNA-bd_sf"/>
</dbReference>
<sequence length="685" mass="77563">MQVCRKLTLITGSVGTCNALKVQLEEYIPTCVTIQAYPLDGISKPPSDFGDVVLFSSSLVKRELEEDWNCMIPKGVQIIIADRTINYEFIDRIVLLSPKTKVLFVSDAKESAEEGIRALKEVGIDHLDLYPYYPGLSNCEKSKITKDTDIAITPGEKDKVLDHIRKVYDIGPRLLDFPTIFKLLRAVGQLETRARHFSIKYIQKIIILAKKLSHSTNYISELNHHLTTVIDGIEDGLVVFDSRGIISVHNEKFRKMLDIPALNLRGVKISELIYNKKLVEFLMNHRLDDELTLDINSDKVLVSKFKLTDNDHIVARFLSHKNSVEYKEKENIKQGHFAKYTFENIVGESSLMNQTKNIAKKLAKTELTILLHGESGTGKELFASAIHNSSPMGDAPFLAVNFSSLSDDLIESELFGYEPGAFTGASKKGKLGLFEQAEGGTIFLDEIGDSSLKVQAKLLRVLQEKEVMRIGDTKIRPVNVRIIAATNQDLKMLMKQGQFRKDLYYRLKMGYMKIPPLRQRKEDISELFNQLIDTETTEKITVDKEVILALQNYDWPGNVRELRNLVSYMLALRDCNHLTIDDVPSWGYFEEGPKIEEQEEINLKDALSDSELFILQCIYDLKEENKTAGRKILSELSKQSSIYLTEGKIRTILDRLEKKGYILKSKGSGSVLTKKGKKVIDGNQG</sequence>
<dbReference type="EMBL" id="CP159485">
    <property type="protein sequence ID" value="XCI27828.1"/>
    <property type="molecule type" value="Genomic_DNA"/>
</dbReference>
<evidence type="ECO:0000259" key="6">
    <source>
        <dbReference type="PROSITE" id="PS50045"/>
    </source>
</evidence>
<dbReference type="SUPFAM" id="SSF52540">
    <property type="entry name" value="P-loop containing nucleoside triphosphate hydrolases"/>
    <property type="match status" value="1"/>
</dbReference>
<dbReference type="GO" id="GO:0005524">
    <property type="term" value="F:ATP binding"/>
    <property type="evidence" value="ECO:0007669"/>
    <property type="project" value="UniProtKB-KW"/>
</dbReference>
<evidence type="ECO:0000256" key="3">
    <source>
        <dbReference type="ARBA" id="ARBA00023015"/>
    </source>
</evidence>
<dbReference type="PROSITE" id="PS00688">
    <property type="entry name" value="SIGMA54_INTERACT_3"/>
    <property type="match status" value="1"/>
</dbReference>
<name>A0AAU8HQQ0_9FIRM</name>
<dbReference type="InterPro" id="IPR025662">
    <property type="entry name" value="Sigma_54_int_dom_ATP-bd_1"/>
</dbReference>
<organism evidence="7">
    <name type="scientific">Proteinivorax hydrogeniformans</name>
    <dbReference type="NCBI Taxonomy" id="1826727"/>
    <lineage>
        <taxon>Bacteria</taxon>
        <taxon>Bacillati</taxon>
        <taxon>Bacillota</taxon>
        <taxon>Clostridia</taxon>
        <taxon>Eubacteriales</taxon>
        <taxon>Proteinivoracaceae</taxon>
        <taxon>Proteinivorax</taxon>
    </lineage>
</organism>
<feature type="domain" description="Sigma-54 factor interaction" evidence="6">
    <location>
        <begin position="345"/>
        <end position="571"/>
    </location>
</feature>
<dbReference type="Gene3D" id="1.10.10.10">
    <property type="entry name" value="Winged helix-like DNA-binding domain superfamily/Winged helix DNA-binding domain"/>
    <property type="match status" value="1"/>
</dbReference>
<dbReference type="Gene3D" id="3.40.50.300">
    <property type="entry name" value="P-loop containing nucleotide triphosphate hydrolases"/>
    <property type="match status" value="1"/>
</dbReference>
<dbReference type="FunFam" id="3.40.50.300:FF:000006">
    <property type="entry name" value="DNA-binding transcriptional regulator NtrC"/>
    <property type="match status" value="1"/>
</dbReference>
<dbReference type="RefSeq" id="WP_353892405.1">
    <property type="nucleotide sequence ID" value="NZ_CP159485.1"/>
</dbReference>
<dbReference type="GO" id="GO:0003677">
    <property type="term" value="F:DNA binding"/>
    <property type="evidence" value="ECO:0007669"/>
    <property type="project" value="UniProtKB-KW"/>
</dbReference>
<evidence type="ECO:0000256" key="4">
    <source>
        <dbReference type="ARBA" id="ARBA00023125"/>
    </source>
</evidence>
<dbReference type="SMART" id="SM00382">
    <property type="entry name" value="AAA"/>
    <property type="match status" value="1"/>
</dbReference>
<reference evidence="7" key="2">
    <citation type="submission" date="2024-06" db="EMBL/GenBank/DDBJ databases">
        <authorList>
            <person name="Petrova K.O."/>
            <person name="Toshchakov S.V."/>
            <person name="Boltjanskaja Y.V."/>
            <person name="Kevbrin V.V."/>
        </authorList>
    </citation>
    <scope>NUCLEOTIDE SEQUENCE</scope>
    <source>
        <strain evidence="7">Z-710</strain>
    </source>
</reference>
<dbReference type="PROSITE" id="PS00675">
    <property type="entry name" value="SIGMA54_INTERACT_1"/>
    <property type="match status" value="1"/>
</dbReference>
<dbReference type="SUPFAM" id="SSF55785">
    <property type="entry name" value="PYP-like sensor domain (PAS domain)"/>
    <property type="match status" value="1"/>
</dbReference>
<evidence type="ECO:0000256" key="1">
    <source>
        <dbReference type="ARBA" id="ARBA00022741"/>
    </source>
</evidence>
<dbReference type="InterPro" id="IPR036388">
    <property type="entry name" value="WH-like_DNA-bd_sf"/>
</dbReference>
<dbReference type="PROSITE" id="PS50045">
    <property type="entry name" value="SIGMA54_INTERACT_4"/>
    <property type="match status" value="1"/>
</dbReference>
<keyword evidence="5" id="KW-0804">Transcription</keyword>
<evidence type="ECO:0000256" key="5">
    <source>
        <dbReference type="ARBA" id="ARBA00023163"/>
    </source>
</evidence>
<dbReference type="AlphaFoldDB" id="A0AAU8HQQ0"/>
<dbReference type="SUPFAM" id="SSF46785">
    <property type="entry name" value="Winged helix' DNA-binding domain"/>
    <property type="match status" value="1"/>
</dbReference>
<dbReference type="GO" id="GO:0006355">
    <property type="term" value="P:regulation of DNA-templated transcription"/>
    <property type="evidence" value="ECO:0007669"/>
    <property type="project" value="InterPro"/>
</dbReference>
<dbReference type="InterPro" id="IPR058031">
    <property type="entry name" value="AAA_lid_NorR"/>
</dbReference>
<dbReference type="Pfam" id="PF00158">
    <property type="entry name" value="Sigma54_activat"/>
    <property type="match status" value="1"/>
</dbReference>
<dbReference type="PANTHER" id="PTHR32071">
    <property type="entry name" value="TRANSCRIPTIONAL REGULATORY PROTEIN"/>
    <property type="match status" value="1"/>
</dbReference>
<proteinExistence type="predicted"/>
<dbReference type="InterPro" id="IPR025943">
    <property type="entry name" value="Sigma_54_int_dom_ATP-bd_2"/>
</dbReference>
<gene>
    <name evidence="7" type="ORF">PRVXH_001752</name>
</gene>
<evidence type="ECO:0000313" key="7">
    <source>
        <dbReference type="EMBL" id="XCI27828.1"/>
    </source>
</evidence>
<keyword evidence="3" id="KW-0805">Transcription regulation</keyword>
<dbReference type="PANTHER" id="PTHR32071:SF57">
    <property type="entry name" value="C4-DICARBOXYLATE TRANSPORT TRANSCRIPTIONAL REGULATORY PROTEIN DCTD"/>
    <property type="match status" value="1"/>
</dbReference>
<dbReference type="CDD" id="cd00009">
    <property type="entry name" value="AAA"/>
    <property type="match status" value="1"/>
</dbReference>
<dbReference type="InterPro" id="IPR003593">
    <property type="entry name" value="AAA+_ATPase"/>
</dbReference>
<reference evidence="7" key="1">
    <citation type="journal article" date="2018" name="Antonie Van Leeuwenhoek">
        <title>Proteinivorax hydrogeniformans sp. nov., an anaerobic, haloalkaliphilic bacterium fermenting proteinaceous compounds with high hydrogen production.</title>
        <authorList>
            <person name="Boltyanskaya Y."/>
            <person name="Detkova E."/>
            <person name="Pimenov N."/>
            <person name="Kevbrin V."/>
        </authorList>
    </citation>
    <scope>NUCLEOTIDE SEQUENCE</scope>
    <source>
        <strain evidence="7">Z-710</strain>
    </source>
</reference>
<keyword evidence="4" id="KW-0238">DNA-binding</keyword>
<protein>
    <submittedName>
        <fullName evidence="7">Sigma 54-interacting transcriptional regulator</fullName>
    </submittedName>
</protein>
<dbReference type="InterPro" id="IPR027417">
    <property type="entry name" value="P-loop_NTPase"/>
</dbReference>
<dbReference type="Gene3D" id="1.10.8.60">
    <property type="match status" value="1"/>
</dbReference>
<dbReference type="InterPro" id="IPR025944">
    <property type="entry name" value="Sigma_54_int_dom_CS"/>
</dbReference>
<keyword evidence="1" id="KW-0547">Nucleotide-binding</keyword>
<evidence type="ECO:0000256" key="2">
    <source>
        <dbReference type="ARBA" id="ARBA00022840"/>
    </source>
</evidence>
<dbReference type="PROSITE" id="PS00676">
    <property type="entry name" value="SIGMA54_INTERACT_2"/>
    <property type="match status" value="1"/>
</dbReference>